<dbReference type="InterPro" id="IPR021428">
    <property type="entry name" value="DUF3078"/>
</dbReference>
<name>A0A2T0T5W1_9BACT</name>
<dbReference type="Proteomes" id="UP000238375">
    <property type="component" value="Unassembled WGS sequence"/>
</dbReference>
<organism evidence="1 2">
    <name type="scientific">Spirosoma oryzae</name>
    <dbReference type="NCBI Taxonomy" id="1469603"/>
    <lineage>
        <taxon>Bacteria</taxon>
        <taxon>Pseudomonadati</taxon>
        <taxon>Bacteroidota</taxon>
        <taxon>Cytophagia</taxon>
        <taxon>Cytophagales</taxon>
        <taxon>Cytophagaceae</taxon>
        <taxon>Spirosoma</taxon>
    </lineage>
</organism>
<dbReference type="EMBL" id="PVTE01000006">
    <property type="protein sequence ID" value="PRY41021.1"/>
    <property type="molecule type" value="Genomic_DNA"/>
</dbReference>
<dbReference type="Pfam" id="PF11276">
    <property type="entry name" value="DUF3078"/>
    <property type="match status" value="1"/>
</dbReference>
<dbReference type="AlphaFoldDB" id="A0A2T0T5W1"/>
<reference evidence="1 2" key="1">
    <citation type="submission" date="2018-03" db="EMBL/GenBank/DDBJ databases">
        <title>Genomic Encyclopedia of Archaeal and Bacterial Type Strains, Phase II (KMG-II): from individual species to whole genera.</title>
        <authorList>
            <person name="Goeker M."/>
        </authorList>
    </citation>
    <scope>NUCLEOTIDE SEQUENCE [LARGE SCALE GENOMIC DNA]</scope>
    <source>
        <strain evidence="1 2">DSM 28354</strain>
    </source>
</reference>
<comment type="caution">
    <text evidence="1">The sequence shown here is derived from an EMBL/GenBank/DDBJ whole genome shotgun (WGS) entry which is preliminary data.</text>
</comment>
<evidence type="ECO:0000313" key="2">
    <source>
        <dbReference type="Proteomes" id="UP000238375"/>
    </source>
</evidence>
<protein>
    <recommendedName>
        <fullName evidence="3">DUF3078 family protein</fullName>
    </recommendedName>
</protein>
<keyword evidence="2" id="KW-1185">Reference proteome</keyword>
<proteinExistence type="predicted"/>
<evidence type="ECO:0008006" key="3">
    <source>
        <dbReference type="Google" id="ProtNLM"/>
    </source>
</evidence>
<sequence>MNRQQKRSSCETYMTNQYAVIVAFCWLWASVAFGQKKAEPVTTKLVDTLVVGSDTVLIRETVIVKRDTVRLTQGVPQDTSYWQRSFNGNITLNQATFSNWIGGGVNSVSIGGIINTRALYQRDRWSWDSNADLQLGFVRQAGLFQKASDQILLNSVAGFHIAPKVDLFGSGTFTTYFAPGYEYKRIGSGQSPVKTASFLSPAQLTTAFGLAYKPSDRFAIRFSPLATRFTFLANQSVRYRGDADSIFVQDPTATVYGVTPGRSIRREWAAMQLQMVFSTAVSRVFTFSAKYLLFANYGSLASADHRIDILVAANVTKYLGVTVNVTALYNRDYSPFWQLQQTAGIGLTYTKSTFKKGKKDK</sequence>
<accession>A0A2T0T5W1</accession>
<gene>
    <name evidence="1" type="ORF">CLV58_106208</name>
</gene>
<evidence type="ECO:0000313" key="1">
    <source>
        <dbReference type="EMBL" id="PRY41021.1"/>
    </source>
</evidence>